<feature type="domain" description="VWFA" evidence="3">
    <location>
        <begin position="423"/>
        <end position="608"/>
    </location>
</feature>
<dbReference type="InterPro" id="IPR027417">
    <property type="entry name" value="P-loop_NTPase"/>
</dbReference>
<dbReference type="PANTHER" id="PTHR35023:SF1">
    <property type="entry name" value="MG-PROTOPORPHYRIN IX CHELATASE"/>
    <property type="match status" value="1"/>
</dbReference>
<comment type="caution">
    <text evidence="4">The sequence shown here is derived from an EMBL/GenBank/DDBJ whole genome shotgun (WGS) entry which is preliminary data.</text>
</comment>
<dbReference type="EMBL" id="BJYM01000018">
    <property type="protein sequence ID" value="GEN89028.1"/>
    <property type="molecule type" value="Genomic_DNA"/>
</dbReference>
<dbReference type="PANTHER" id="PTHR35023">
    <property type="entry name" value="CHELATASE-RELATED"/>
    <property type="match status" value="1"/>
</dbReference>
<protein>
    <submittedName>
        <fullName evidence="4">Magnesium chelatase</fullName>
    </submittedName>
</protein>
<dbReference type="Gene3D" id="3.40.50.300">
    <property type="entry name" value="P-loop containing nucleotide triphosphate hydrolases"/>
    <property type="match status" value="1"/>
</dbReference>
<organism evidence="4 5">
    <name type="scientific">Oceanobacillus sojae</name>
    <dbReference type="NCBI Taxonomy" id="582851"/>
    <lineage>
        <taxon>Bacteria</taxon>
        <taxon>Bacillati</taxon>
        <taxon>Bacillota</taxon>
        <taxon>Bacilli</taxon>
        <taxon>Bacillales</taxon>
        <taxon>Bacillaceae</taxon>
        <taxon>Oceanobacillus</taxon>
    </lineage>
</organism>
<dbReference type="InterPro" id="IPR036465">
    <property type="entry name" value="vWFA_dom_sf"/>
</dbReference>
<evidence type="ECO:0000259" key="3">
    <source>
        <dbReference type="PROSITE" id="PS50234"/>
    </source>
</evidence>
<reference evidence="4 5" key="1">
    <citation type="submission" date="2019-07" db="EMBL/GenBank/DDBJ databases">
        <title>Whole genome shotgun sequence of Oceanobacillus sojae NBRC 105379.</title>
        <authorList>
            <person name="Hosoyama A."/>
            <person name="Uohara A."/>
            <person name="Ohji S."/>
            <person name="Ichikawa N."/>
        </authorList>
    </citation>
    <scope>NUCLEOTIDE SEQUENCE [LARGE SCALE GENOMIC DNA]</scope>
    <source>
        <strain evidence="4 5">NBRC 105379</strain>
    </source>
</reference>
<feature type="compositionally biased region" description="Basic and acidic residues" evidence="2">
    <location>
        <begin position="299"/>
        <end position="314"/>
    </location>
</feature>
<evidence type="ECO:0000256" key="2">
    <source>
        <dbReference type="SAM" id="MobiDB-lite"/>
    </source>
</evidence>
<keyword evidence="5" id="KW-1185">Reference proteome</keyword>
<evidence type="ECO:0000313" key="5">
    <source>
        <dbReference type="Proteomes" id="UP000321558"/>
    </source>
</evidence>
<dbReference type="CDD" id="cd01451">
    <property type="entry name" value="vWA_Magnesium_chelatase"/>
    <property type="match status" value="1"/>
</dbReference>
<dbReference type="OrthoDB" id="9775079at2"/>
<proteinExistence type="inferred from homology"/>
<evidence type="ECO:0000256" key="1">
    <source>
        <dbReference type="ARBA" id="ARBA00005799"/>
    </source>
</evidence>
<dbReference type="InterPro" id="IPR041702">
    <property type="entry name" value="BchD/ChlD_VWA"/>
</dbReference>
<evidence type="ECO:0000313" key="4">
    <source>
        <dbReference type="EMBL" id="GEN89028.1"/>
    </source>
</evidence>
<dbReference type="RefSeq" id="WP_147211929.1">
    <property type="nucleotide sequence ID" value="NZ_BJYM01000018.1"/>
</dbReference>
<dbReference type="Gene3D" id="3.40.50.410">
    <property type="entry name" value="von Willebrand factor, type A domain"/>
    <property type="match status" value="1"/>
</dbReference>
<dbReference type="Pfam" id="PF17863">
    <property type="entry name" value="AAA_lid_2"/>
    <property type="match status" value="1"/>
</dbReference>
<dbReference type="AlphaFoldDB" id="A0A511ZNL0"/>
<feature type="compositionally biased region" description="Basic and acidic residues" evidence="2">
    <location>
        <begin position="268"/>
        <end position="282"/>
    </location>
</feature>
<name>A0A511ZNL0_9BACI</name>
<feature type="region of interest" description="Disordered" evidence="2">
    <location>
        <begin position="253"/>
        <end position="316"/>
    </location>
</feature>
<feature type="compositionally biased region" description="Low complexity" evidence="2">
    <location>
        <begin position="256"/>
        <end position="267"/>
    </location>
</feature>
<dbReference type="PROSITE" id="PS50234">
    <property type="entry name" value="VWFA"/>
    <property type="match status" value="1"/>
</dbReference>
<dbReference type="InterPro" id="IPR002035">
    <property type="entry name" value="VWF_A"/>
</dbReference>
<sequence length="615" mass="68106">MNCLIGQLKAKRGLAAALINPYLDRICITGASGTGKTTLLQMVLAYFPKEDTVIIPSHVTTEKLLGEKELALFSPLRKNSSNQSIFHQAKVVITDQFASMPENNQRLLMQLLKNKGVSFYGDSHYPILAKWFYCLDQEILDKSLLKHAKLCVRLLPVFDVSERKNILLFRENAEREYTKGELDKVRQRLSTVQVSEKMLKLAVEVVMGSGCKNQEADMDLIETARALAALDSDQSVQPKHIEEAAGYVLSHRMGEQQESSNQENSESQAKEESSNNHSEDTGQSHPSSGSEAKPSDNGGQDHEAPGDSFPKEEPPDNQFITEISEEEIDQVITSLKMQSDFLFSKKYIYPYAMNGKHREGTSAGGNGRMLRAVQIPTEAISLYHTLTVAAPFMKVRTPSAGIKLAIEKEDIRYKLKEKQQGFTILFLVDASSSIAAKKNMRVVKGAVMELLQQAYQKRDHIGMVSFRKTGAEEVLPFTNKFAEAKQKLGEIPTGGKTPLAAGLEKALKICEKEKRIHKLAIPYLVILTDGNANETLSPGGTAAQARSEAYQIAKRIAQEQLPVTVIDTQSGRNTFGLAEELAAVIEGEYLSLDALTDKNIAKAVQNRLHPLEGRR</sequence>
<dbReference type="Pfam" id="PF13519">
    <property type="entry name" value="VWA_2"/>
    <property type="match status" value="1"/>
</dbReference>
<dbReference type="SUPFAM" id="SSF52540">
    <property type="entry name" value="P-loop containing nucleoside triphosphate hydrolases"/>
    <property type="match status" value="1"/>
</dbReference>
<gene>
    <name evidence="4" type="ORF">OSO01_37670</name>
</gene>
<dbReference type="Proteomes" id="UP000321558">
    <property type="component" value="Unassembled WGS sequence"/>
</dbReference>
<dbReference type="SMART" id="SM00327">
    <property type="entry name" value="VWA"/>
    <property type="match status" value="1"/>
</dbReference>
<dbReference type="STRING" id="582851.GCA_900162665_03374"/>
<dbReference type="InterPro" id="IPR041628">
    <property type="entry name" value="ChlI/MoxR_AAA_lid"/>
</dbReference>
<dbReference type="Gene3D" id="1.10.8.80">
    <property type="entry name" value="Magnesium chelatase subunit I, C-Terminal domain"/>
    <property type="match status" value="1"/>
</dbReference>
<accession>A0A511ZNL0</accession>
<comment type="similarity">
    <text evidence="1">Belongs to the Mg-chelatase subunits D/I family.</text>
</comment>
<dbReference type="InterPro" id="IPR052989">
    <property type="entry name" value="Mg-chelatase_DI-like"/>
</dbReference>
<dbReference type="SUPFAM" id="SSF53300">
    <property type="entry name" value="vWA-like"/>
    <property type="match status" value="1"/>
</dbReference>